<sequence>MQLTDSSKTAPTEKVNKMFNLPKGMQEIETCIACGKKMEIYFVSLCDDEKAVEVWQRCECGERFGISYTAGYVEMFKNAIKLSNKKKEEITNQQKSLYNRLTYLYKAFSNHNSIYSYCHKGFPMVYNIRYEGIRICD</sequence>
<comment type="caution">
    <text evidence="1">The sequence shown here is derived from an EMBL/GenBank/DDBJ whole genome shotgun (WGS) entry which is preliminary data.</text>
</comment>
<evidence type="ECO:0000313" key="1">
    <source>
        <dbReference type="EMBL" id="KKL90539.1"/>
    </source>
</evidence>
<protein>
    <submittedName>
        <fullName evidence="1">Uncharacterized protein</fullName>
    </submittedName>
</protein>
<dbReference type="EMBL" id="LAZR01019983">
    <property type="protein sequence ID" value="KKL90539.1"/>
    <property type="molecule type" value="Genomic_DNA"/>
</dbReference>
<dbReference type="AlphaFoldDB" id="A0A0F9FVS5"/>
<organism evidence="1">
    <name type="scientific">marine sediment metagenome</name>
    <dbReference type="NCBI Taxonomy" id="412755"/>
    <lineage>
        <taxon>unclassified sequences</taxon>
        <taxon>metagenomes</taxon>
        <taxon>ecological metagenomes</taxon>
    </lineage>
</organism>
<name>A0A0F9FVS5_9ZZZZ</name>
<accession>A0A0F9FVS5</accession>
<proteinExistence type="predicted"/>
<gene>
    <name evidence="1" type="ORF">LCGC14_1903710</name>
</gene>
<reference evidence="1" key="1">
    <citation type="journal article" date="2015" name="Nature">
        <title>Complex archaea that bridge the gap between prokaryotes and eukaryotes.</title>
        <authorList>
            <person name="Spang A."/>
            <person name="Saw J.H."/>
            <person name="Jorgensen S.L."/>
            <person name="Zaremba-Niedzwiedzka K."/>
            <person name="Martijn J."/>
            <person name="Lind A.E."/>
            <person name="van Eijk R."/>
            <person name="Schleper C."/>
            <person name="Guy L."/>
            <person name="Ettema T.J."/>
        </authorList>
    </citation>
    <scope>NUCLEOTIDE SEQUENCE</scope>
</reference>